<gene>
    <name evidence="1" type="ORF">SDRG_00931</name>
</gene>
<dbReference type="OrthoDB" id="10391839at2759"/>
<dbReference type="AlphaFoldDB" id="T0R6K9"/>
<dbReference type="eggNOG" id="ENOG502SBZG">
    <property type="taxonomic scope" value="Eukaryota"/>
</dbReference>
<evidence type="ECO:0000313" key="1">
    <source>
        <dbReference type="EMBL" id="EQC42090.1"/>
    </source>
</evidence>
<accession>T0R6K9</accession>
<evidence type="ECO:0000313" key="2">
    <source>
        <dbReference type="Proteomes" id="UP000030762"/>
    </source>
</evidence>
<keyword evidence="2" id="KW-1185">Reference proteome</keyword>
<dbReference type="Pfam" id="PF12767">
    <property type="entry name" value="SAGA-Tad1"/>
    <property type="match status" value="1"/>
</dbReference>
<dbReference type="InParanoid" id="T0R6K9"/>
<name>T0R6K9_SAPDV</name>
<dbReference type="GO" id="GO:0070461">
    <property type="term" value="C:SAGA-type complex"/>
    <property type="evidence" value="ECO:0007669"/>
    <property type="project" value="InterPro"/>
</dbReference>
<sequence>MEARELKFAIFKDLCGTRELGRWKRYWGAFQKYMRLQLSLGELHAVVASELSPRQRRLHNRLVVLLLSRAHASAAAAKGSVIQAAPSNIDDLADPPTHPTTADRLVETHEQAMAQLLGIMVNEPASSDHDAQATADLSFLADLACPSPRPSPTYDATPAPMALASNDAALAGYRLHAPSGGLIYSASIPPYAEGPPVEHKAIPLELIMQQAALQAGLHRVEPGAMTAFASAVESYMEDVTDALLSHIASSNDSPLRRIAPEHLVAATISHPQLMHPTAPVVRERAISALENRF</sequence>
<organism evidence="1 2">
    <name type="scientific">Saprolegnia diclina (strain VS20)</name>
    <dbReference type="NCBI Taxonomy" id="1156394"/>
    <lineage>
        <taxon>Eukaryota</taxon>
        <taxon>Sar</taxon>
        <taxon>Stramenopiles</taxon>
        <taxon>Oomycota</taxon>
        <taxon>Saprolegniomycetes</taxon>
        <taxon>Saprolegniales</taxon>
        <taxon>Saprolegniaceae</taxon>
        <taxon>Saprolegnia</taxon>
    </lineage>
</organism>
<dbReference type="GeneID" id="19941658"/>
<dbReference type="OMA" id="GAFQKYM"/>
<dbReference type="VEuPathDB" id="FungiDB:SDRG_00931"/>
<proteinExistence type="predicted"/>
<dbReference type="InterPro" id="IPR024738">
    <property type="entry name" value="Hfi1/Tada1"/>
</dbReference>
<reference evidence="1 2" key="1">
    <citation type="submission" date="2012-04" db="EMBL/GenBank/DDBJ databases">
        <title>The Genome Sequence of Saprolegnia declina VS20.</title>
        <authorList>
            <consortium name="The Broad Institute Genome Sequencing Platform"/>
            <person name="Russ C."/>
            <person name="Nusbaum C."/>
            <person name="Tyler B."/>
            <person name="van West P."/>
            <person name="Dieguez-Uribeondo J."/>
            <person name="de Bruijn I."/>
            <person name="Tripathy S."/>
            <person name="Jiang R."/>
            <person name="Young S.K."/>
            <person name="Zeng Q."/>
            <person name="Gargeya S."/>
            <person name="Fitzgerald M."/>
            <person name="Haas B."/>
            <person name="Abouelleil A."/>
            <person name="Alvarado L."/>
            <person name="Arachchi H.M."/>
            <person name="Berlin A."/>
            <person name="Chapman S.B."/>
            <person name="Goldberg J."/>
            <person name="Griggs A."/>
            <person name="Gujja S."/>
            <person name="Hansen M."/>
            <person name="Howarth C."/>
            <person name="Imamovic A."/>
            <person name="Larimer J."/>
            <person name="McCowen C."/>
            <person name="Montmayeur A."/>
            <person name="Murphy C."/>
            <person name="Neiman D."/>
            <person name="Pearson M."/>
            <person name="Priest M."/>
            <person name="Roberts A."/>
            <person name="Saif S."/>
            <person name="Shea T."/>
            <person name="Sisk P."/>
            <person name="Sykes S."/>
            <person name="Wortman J."/>
            <person name="Nusbaum C."/>
            <person name="Birren B."/>
        </authorList>
    </citation>
    <scope>NUCLEOTIDE SEQUENCE [LARGE SCALE GENOMIC DNA]</scope>
    <source>
        <strain evidence="1 2">VS20</strain>
    </source>
</reference>
<dbReference type="RefSeq" id="XP_008604659.1">
    <property type="nucleotide sequence ID" value="XM_008606437.1"/>
</dbReference>
<dbReference type="Proteomes" id="UP000030762">
    <property type="component" value="Unassembled WGS sequence"/>
</dbReference>
<protein>
    <submittedName>
        <fullName evidence="1">Uncharacterized protein</fullName>
    </submittedName>
</protein>
<dbReference type="EMBL" id="JH767133">
    <property type="protein sequence ID" value="EQC42090.1"/>
    <property type="molecule type" value="Genomic_DNA"/>
</dbReference>